<dbReference type="GeneID" id="91393030"/>
<evidence type="ECO:0000313" key="4">
    <source>
        <dbReference type="Proteomes" id="UP000467124"/>
    </source>
</evidence>
<comment type="caution">
    <text evidence="3">The sequence shown here is derived from an EMBL/GenBank/DDBJ whole genome shotgun (WGS) entry which is preliminary data.</text>
</comment>
<protein>
    <submittedName>
        <fullName evidence="2">DUF6504 family protein</fullName>
    </submittedName>
</protein>
<name>A0A7K2IS02_9ACTN</name>
<accession>A0A7K2IS02</accession>
<dbReference type="Proteomes" id="UP000467124">
    <property type="component" value="Unassembled WGS sequence"/>
</dbReference>
<organism evidence="3 4">
    <name type="scientific">Nocardiopsis alba</name>
    <dbReference type="NCBI Taxonomy" id="53437"/>
    <lineage>
        <taxon>Bacteria</taxon>
        <taxon>Bacillati</taxon>
        <taxon>Actinomycetota</taxon>
        <taxon>Actinomycetes</taxon>
        <taxon>Streptosporangiales</taxon>
        <taxon>Nocardiopsidaceae</taxon>
        <taxon>Nocardiopsis</taxon>
    </lineage>
</organism>
<feature type="domain" description="DUF6504" evidence="1">
    <location>
        <begin position="10"/>
        <end position="83"/>
    </location>
</feature>
<sequence>MSLLNEQIDVRSTDGGNPAQFIWRGHTFRVRRIIGDWPARAEAPGVPATRIHLLRVSAESESGEPSIIDISRDDASDRWTMRRQWN</sequence>
<dbReference type="Proteomes" id="UP001585053">
    <property type="component" value="Unassembled WGS sequence"/>
</dbReference>
<gene>
    <name evidence="3" type="ORF">GTW20_09830</name>
    <name evidence="2" type="ORF">VSQ78_22300</name>
</gene>
<dbReference type="InterPro" id="IPR045443">
    <property type="entry name" value="DUF6504"/>
</dbReference>
<reference evidence="3 4" key="1">
    <citation type="journal article" date="2019" name="Nat. Commun.">
        <title>The antimicrobial potential of Streptomyces from insect microbiomes.</title>
        <authorList>
            <person name="Chevrette M.G."/>
            <person name="Carlson C.M."/>
            <person name="Ortega H.E."/>
            <person name="Thomas C."/>
            <person name="Ananiev G.E."/>
            <person name="Barns K.J."/>
            <person name="Book A.J."/>
            <person name="Cagnazzo J."/>
            <person name="Carlos C."/>
            <person name="Flanigan W."/>
            <person name="Grubbs K.J."/>
            <person name="Horn H.A."/>
            <person name="Hoffmann F.M."/>
            <person name="Klassen J.L."/>
            <person name="Knack J.J."/>
            <person name="Lewin G.R."/>
            <person name="McDonald B.R."/>
            <person name="Muller L."/>
            <person name="Melo W.G.P."/>
            <person name="Pinto-Tomas A.A."/>
            <person name="Schmitz A."/>
            <person name="Wendt-Pienkowski E."/>
            <person name="Wildman S."/>
            <person name="Zhao M."/>
            <person name="Zhang F."/>
            <person name="Bugni T.S."/>
            <person name="Andes D.R."/>
            <person name="Pupo M.T."/>
            <person name="Currie C.R."/>
        </authorList>
    </citation>
    <scope>NUCLEOTIDE SEQUENCE [LARGE SCALE GENOMIC DNA]</scope>
    <source>
        <strain evidence="3 4">SID5840</strain>
    </source>
</reference>
<dbReference type="Pfam" id="PF20114">
    <property type="entry name" value="DUF6504"/>
    <property type="match status" value="1"/>
</dbReference>
<dbReference type="RefSeq" id="WP_014910526.1">
    <property type="nucleotide sequence ID" value="NZ_BAZE01000010.1"/>
</dbReference>
<dbReference type="EMBL" id="JAYMRS010000011">
    <property type="protein sequence ID" value="MFB8770440.1"/>
    <property type="molecule type" value="Genomic_DNA"/>
</dbReference>
<evidence type="ECO:0000259" key="1">
    <source>
        <dbReference type="Pfam" id="PF20114"/>
    </source>
</evidence>
<reference evidence="2 5" key="2">
    <citation type="submission" date="2024-01" db="EMBL/GenBank/DDBJ databases">
        <title>Genome mining of biosynthetic gene clusters to explore secondary metabolites of Streptomyces sp.</title>
        <authorList>
            <person name="Baig A."/>
            <person name="Ajitkumar Shintre N."/>
            <person name="Kumar H."/>
            <person name="Anbarasu A."/>
            <person name="Ramaiah S."/>
        </authorList>
    </citation>
    <scope>NUCLEOTIDE SEQUENCE [LARGE SCALE GENOMIC DNA]</scope>
    <source>
        <strain evidence="2 5">A01</strain>
    </source>
</reference>
<dbReference type="OMA" id="ASDRWTM"/>
<keyword evidence="5" id="KW-1185">Reference proteome</keyword>
<evidence type="ECO:0000313" key="2">
    <source>
        <dbReference type="EMBL" id="MFB8770440.1"/>
    </source>
</evidence>
<dbReference type="AlphaFoldDB" id="A0A7K2IS02"/>
<evidence type="ECO:0000313" key="3">
    <source>
        <dbReference type="EMBL" id="MYR32565.1"/>
    </source>
</evidence>
<proteinExistence type="predicted"/>
<dbReference type="EMBL" id="WWHY01000001">
    <property type="protein sequence ID" value="MYR32565.1"/>
    <property type="molecule type" value="Genomic_DNA"/>
</dbReference>
<evidence type="ECO:0000313" key="5">
    <source>
        <dbReference type="Proteomes" id="UP001585053"/>
    </source>
</evidence>